<sequence>MEIDVEALQMLEEPEPENGLFPCPMTCKTSFA</sequence>
<evidence type="ECO:0000313" key="1">
    <source>
        <dbReference type="EMBL" id="ROP28000.1"/>
    </source>
</evidence>
<accession>A0A3N1GCN4</accession>
<comment type="caution">
    <text evidence="1">The sequence shown here is derived from an EMBL/GenBank/DDBJ whole genome shotgun (WGS) entry which is preliminary data.</text>
</comment>
<reference evidence="1 2" key="1">
    <citation type="submission" date="2018-11" db="EMBL/GenBank/DDBJ databases">
        <title>Sequencing the genomes of 1000 actinobacteria strains.</title>
        <authorList>
            <person name="Klenk H.-P."/>
        </authorList>
    </citation>
    <scope>NUCLEOTIDE SEQUENCE [LARGE SCALE GENOMIC DNA]</scope>
    <source>
        <strain evidence="1 2">DSM 43634</strain>
    </source>
</reference>
<gene>
    <name evidence="1" type="ORF">EDD30_0702</name>
</gene>
<evidence type="ECO:0000313" key="2">
    <source>
        <dbReference type="Proteomes" id="UP000271683"/>
    </source>
</evidence>
<dbReference type="Proteomes" id="UP000271683">
    <property type="component" value="Unassembled WGS sequence"/>
</dbReference>
<dbReference type="EMBL" id="RJKL01000001">
    <property type="protein sequence ID" value="ROP28000.1"/>
    <property type="molecule type" value="Genomic_DNA"/>
</dbReference>
<organism evidence="1 2">
    <name type="scientific">Couchioplanes caeruleus</name>
    <dbReference type="NCBI Taxonomy" id="56438"/>
    <lineage>
        <taxon>Bacteria</taxon>
        <taxon>Bacillati</taxon>
        <taxon>Actinomycetota</taxon>
        <taxon>Actinomycetes</taxon>
        <taxon>Micromonosporales</taxon>
        <taxon>Micromonosporaceae</taxon>
        <taxon>Couchioplanes</taxon>
    </lineage>
</organism>
<dbReference type="AlphaFoldDB" id="A0A3N1GCN4"/>
<name>A0A3N1GCN4_9ACTN</name>
<proteinExistence type="predicted"/>
<dbReference type="NCBIfam" id="NF038157">
    <property type="entry name" value="lanti_ALQxL"/>
    <property type="match status" value="1"/>
</dbReference>
<dbReference type="RefSeq" id="WP_211277697.1">
    <property type="nucleotide sequence ID" value="NZ_RJKL01000001.1"/>
</dbReference>
<protein>
    <submittedName>
        <fullName evidence="1">Uncharacterized protein</fullName>
    </submittedName>
</protein>